<keyword evidence="2" id="KW-0862">Zinc</keyword>
<reference evidence="4 5" key="1">
    <citation type="submission" date="2020-05" db="EMBL/GenBank/DDBJ databases">
        <title>Genetic diversity of Pseudomonas cichorii.</title>
        <authorList>
            <person name="Tani S."/>
            <person name="Yagi H."/>
            <person name="Hashimoto S."/>
            <person name="Iiyama K."/>
            <person name="Furuya N."/>
        </authorList>
    </citation>
    <scope>NUCLEOTIDE SEQUENCE [LARGE SCALE GENOMIC DNA]</scope>
    <source>
        <strain evidence="4 5">LMG 2162</strain>
    </source>
</reference>
<dbReference type="EMBL" id="BLWA01000020">
    <property type="protein sequence ID" value="GFM94748.1"/>
    <property type="molecule type" value="Genomic_DNA"/>
</dbReference>
<name>A0ABQ1DUZ6_PSECI</name>
<dbReference type="PROSITE" id="PS51747">
    <property type="entry name" value="CYT_DCMP_DEAMINASES_2"/>
    <property type="match status" value="1"/>
</dbReference>
<dbReference type="InterPro" id="IPR002125">
    <property type="entry name" value="CMP_dCMP_dom"/>
</dbReference>
<evidence type="ECO:0000256" key="1">
    <source>
        <dbReference type="ARBA" id="ARBA00022723"/>
    </source>
</evidence>
<evidence type="ECO:0000313" key="5">
    <source>
        <dbReference type="Proteomes" id="UP000614982"/>
    </source>
</evidence>
<evidence type="ECO:0000259" key="3">
    <source>
        <dbReference type="PROSITE" id="PS51747"/>
    </source>
</evidence>
<dbReference type="RefSeq" id="WP_240338543.1">
    <property type="nucleotide sequence ID" value="NZ_CP074349.1"/>
</dbReference>
<dbReference type="GeneID" id="93657455"/>
<keyword evidence="5" id="KW-1185">Reference proteome</keyword>
<keyword evidence="1" id="KW-0479">Metal-binding</keyword>
<feature type="domain" description="CMP/dCMP-type deaminase" evidence="3">
    <location>
        <begin position="40"/>
        <end position="161"/>
    </location>
</feature>
<dbReference type="PROSITE" id="PS00903">
    <property type="entry name" value="CYT_DCMP_DEAMINASES_1"/>
    <property type="match status" value="1"/>
</dbReference>
<organism evidence="4 5">
    <name type="scientific">Pseudomonas cichorii</name>
    <dbReference type="NCBI Taxonomy" id="36746"/>
    <lineage>
        <taxon>Bacteria</taxon>
        <taxon>Pseudomonadati</taxon>
        <taxon>Pseudomonadota</taxon>
        <taxon>Gammaproteobacteria</taxon>
        <taxon>Pseudomonadales</taxon>
        <taxon>Pseudomonadaceae</taxon>
        <taxon>Pseudomonas</taxon>
    </lineage>
</organism>
<dbReference type="PANTHER" id="PTHR11079:SF162">
    <property type="entry name" value="RIBOFLAVIN BIOSYNTHESIS PROTEIN PYRD, CHLOROPLASTIC"/>
    <property type="match status" value="1"/>
</dbReference>
<dbReference type="InterPro" id="IPR016193">
    <property type="entry name" value="Cytidine_deaminase-like"/>
</dbReference>
<evidence type="ECO:0000256" key="2">
    <source>
        <dbReference type="ARBA" id="ARBA00022833"/>
    </source>
</evidence>
<evidence type="ECO:0000313" key="4">
    <source>
        <dbReference type="EMBL" id="GFM94748.1"/>
    </source>
</evidence>
<dbReference type="Proteomes" id="UP000614982">
    <property type="component" value="Unassembled WGS sequence"/>
</dbReference>
<dbReference type="PANTHER" id="PTHR11079">
    <property type="entry name" value="CYTOSINE DEAMINASE FAMILY MEMBER"/>
    <property type="match status" value="1"/>
</dbReference>
<dbReference type="InterPro" id="IPR016192">
    <property type="entry name" value="APOBEC/CMP_deaminase_Zn-bd"/>
</dbReference>
<sequence length="191" mass="20074">MGAHVVSLQVDSFRGTAILNSMCQDSATKDEYQSNMPSLTSDADFMQLALAQGRLALPDCLPNPPVGCVLVKDNVVISQGHTQAPGLYHAEAMALSRLANDCSGVTAFVTLEPCSFHGRTPSCARALIHSGVDKVFVGLLDPDPRNSGAGIRMLRDAGITVVVGLLAEEAAEDLAGFLVSDTGESSDRDDQ</sequence>
<dbReference type="Gene3D" id="3.40.140.10">
    <property type="entry name" value="Cytidine Deaminase, domain 2"/>
    <property type="match status" value="1"/>
</dbReference>
<dbReference type="Pfam" id="PF00383">
    <property type="entry name" value="dCMP_cyt_deam_1"/>
    <property type="match status" value="1"/>
</dbReference>
<protein>
    <recommendedName>
        <fullName evidence="3">CMP/dCMP-type deaminase domain-containing protein</fullName>
    </recommendedName>
</protein>
<gene>
    <name evidence="4" type="ORF">PSCICP_47200</name>
</gene>
<dbReference type="CDD" id="cd01284">
    <property type="entry name" value="Riboflavin_deaminase-reductase"/>
    <property type="match status" value="1"/>
</dbReference>
<proteinExistence type="predicted"/>
<dbReference type="SUPFAM" id="SSF53927">
    <property type="entry name" value="Cytidine deaminase-like"/>
    <property type="match status" value="1"/>
</dbReference>
<accession>A0ABQ1DUZ6</accession>
<comment type="caution">
    <text evidence="4">The sequence shown here is derived from an EMBL/GenBank/DDBJ whole genome shotgun (WGS) entry which is preliminary data.</text>
</comment>